<dbReference type="EMBL" id="NVMX01000074">
    <property type="protein sequence ID" value="PDZ95019.1"/>
    <property type="molecule type" value="Genomic_DNA"/>
</dbReference>
<protein>
    <submittedName>
        <fullName evidence="1">Uncharacterized protein</fullName>
    </submittedName>
</protein>
<dbReference type="Proteomes" id="UP000219922">
    <property type="component" value="Unassembled WGS sequence"/>
</dbReference>
<sequence>MYYKTELDGFRTIYSEDAINPEQYITIYDEIYEDDNALFKVKNIHDNKLNATLVKVLNLSVVPEENQLKPSQLYQFENVLLSTEGRVNKNQVISFNKEFYTVKDIVKQNGPKGLVLEKIEYVATVNMYTIYRYKGTDGNQEEFQILDNYKDALIRLSKLREQKDDYFYRFR</sequence>
<comment type="caution">
    <text evidence="1">The sequence shown here is derived from an EMBL/GenBank/DDBJ whole genome shotgun (WGS) entry which is preliminary data.</text>
</comment>
<dbReference type="AlphaFoldDB" id="A0A9X6SU15"/>
<evidence type="ECO:0000313" key="1">
    <source>
        <dbReference type="EMBL" id="PDZ95019.1"/>
    </source>
</evidence>
<organism evidence="1 2">
    <name type="scientific">Bacillus cereus</name>
    <dbReference type="NCBI Taxonomy" id="1396"/>
    <lineage>
        <taxon>Bacteria</taxon>
        <taxon>Bacillati</taxon>
        <taxon>Bacillota</taxon>
        <taxon>Bacilli</taxon>
        <taxon>Bacillales</taxon>
        <taxon>Bacillaceae</taxon>
        <taxon>Bacillus</taxon>
        <taxon>Bacillus cereus group</taxon>
    </lineage>
</organism>
<evidence type="ECO:0000313" key="2">
    <source>
        <dbReference type="Proteomes" id="UP000219922"/>
    </source>
</evidence>
<proteinExistence type="predicted"/>
<accession>A0A9X6SU15</accession>
<reference evidence="1 2" key="1">
    <citation type="submission" date="2017-09" db="EMBL/GenBank/DDBJ databases">
        <title>Large-scale bioinformatics analysis of Bacillus genomes uncovers conserved roles of natural products in bacterial physiology.</title>
        <authorList>
            <consortium name="Agbiome Team Llc"/>
            <person name="Bleich R.M."/>
            <person name="Grubbs K.J."/>
            <person name="Santa Maria K.C."/>
            <person name="Allen S.E."/>
            <person name="Farag S."/>
            <person name="Shank E.A."/>
            <person name="Bowers A."/>
        </authorList>
    </citation>
    <scope>NUCLEOTIDE SEQUENCE [LARGE SCALE GENOMIC DNA]</scope>
    <source>
        <strain evidence="1 2">AFS092789</strain>
    </source>
</reference>
<name>A0A9X6SU15_BACCE</name>
<dbReference type="RefSeq" id="WP_098006298.1">
    <property type="nucleotide sequence ID" value="NZ_NVMX01000074.1"/>
</dbReference>
<gene>
    <name evidence="1" type="ORF">CON36_30650</name>
</gene>